<dbReference type="GO" id="GO:0008483">
    <property type="term" value="F:transaminase activity"/>
    <property type="evidence" value="ECO:0007669"/>
    <property type="project" value="UniProtKB-KW"/>
</dbReference>
<dbReference type="InterPro" id="IPR028896">
    <property type="entry name" value="GcvT/YgfZ/DmdA"/>
</dbReference>
<dbReference type="GO" id="GO:0005960">
    <property type="term" value="C:glycine cleavage complex"/>
    <property type="evidence" value="ECO:0007669"/>
    <property type="project" value="InterPro"/>
</dbReference>
<dbReference type="FunFam" id="3.30.70.1400:FF:000001">
    <property type="entry name" value="Aminomethyltransferase"/>
    <property type="match status" value="1"/>
</dbReference>
<evidence type="ECO:0000313" key="10">
    <source>
        <dbReference type="EMBL" id="HIV00552.1"/>
    </source>
</evidence>
<dbReference type="NCBIfam" id="TIGR00528">
    <property type="entry name" value="gcvT"/>
    <property type="match status" value="1"/>
</dbReference>
<evidence type="ECO:0000256" key="3">
    <source>
        <dbReference type="ARBA" id="ARBA00022576"/>
    </source>
</evidence>
<dbReference type="SUPFAM" id="SSF101790">
    <property type="entry name" value="Aminomethyltransferase beta-barrel domain"/>
    <property type="match status" value="1"/>
</dbReference>
<dbReference type="GO" id="GO:0004047">
    <property type="term" value="F:aminomethyltransferase activity"/>
    <property type="evidence" value="ECO:0007669"/>
    <property type="project" value="UniProtKB-EC"/>
</dbReference>
<keyword evidence="4 10" id="KW-0808">Transferase</keyword>
<evidence type="ECO:0000256" key="2">
    <source>
        <dbReference type="ARBA" id="ARBA00012616"/>
    </source>
</evidence>
<protein>
    <recommendedName>
        <fullName evidence="2">aminomethyltransferase</fullName>
        <ecNumber evidence="2">2.1.2.10</ecNumber>
    </recommendedName>
    <alternativeName>
        <fullName evidence="5">Glycine cleavage system T protein</fullName>
    </alternativeName>
</protein>
<comment type="similarity">
    <text evidence="1">Belongs to the GcvT family.</text>
</comment>
<dbReference type="InterPro" id="IPR029043">
    <property type="entry name" value="GcvT/YgfZ_C"/>
</dbReference>
<organism evidence="10 11">
    <name type="scientific">Candidatus Stercoripulliclostridium merdipullorum</name>
    <dbReference type="NCBI Taxonomy" id="2840952"/>
    <lineage>
        <taxon>Bacteria</taxon>
        <taxon>Bacillati</taxon>
        <taxon>Bacillota</taxon>
        <taxon>Clostridia</taxon>
        <taxon>Eubacteriales</taxon>
        <taxon>Candidatus Stercoripulliclostridium</taxon>
    </lineage>
</organism>
<comment type="catalytic activity">
    <reaction evidence="6">
        <text>N(6)-[(R)-S(8)-aminomethyldihydrolipoyl]-L-lysyl-[protein] + (6S)-5,6,7,8-tetrahydrofolate = N(6)-[(R)-dihydrolipoyl]-L-lysyl-[protein] + (6R)-5,10-methylene-5,6,7,8-tetrahydrofolate + NH4(+)</text>
        <dbReference type="Rhea" id="RHEA:16945"/>
        <dbReference type="Rhea" id="RHEA-COMP:10475"/>
        <dbReference type="Rhea" id="RHEA-COMP:10492"/>
        <dbReference type="ChEBI" id="CHEBI:15636"/>
        <dbReference type="ChEBI" id="CHEBI:28938"/>
        <dbReference type="ChEBI" id="CHEBI:57453"/>
        <dbReference type="ChEBI" id="CHEBI:83100"/>
        <dbReference type="ChEBI" id="CHEBI:83143"/>
        <dbReference type="EC" id="2.1.2.10"/>
    </reaction>
</comment>
<dbReference type="AlphaFoldDB" id="A0A9D1SY53"/>
<dbReference type="Gene3D" id="3.30.1360.120">
    <property type="entry name" value="Probable tRNA modification gtpase trme, domain 1"/>
    <property type="match status" value="1"/>
</dbReference>
<feature type="binding site" evidence="7">
    <location>
        <position position="195"/>
    </location>
    <ligand>
        <name>substrate</name>
    </ligand>
</feature>
<keyword evidence="3" id="KW-0032">Aminotransferase</keyword>
<evidence type="ECO:0000313" key="11">
    <source>
        <dbReference type="Proteomes" id="UP000886891"/>
    </source>
</evidence>
<reference evidence="10" key="1">
    <citation type="submission" date="2020-10" db="EMBL/GenBank/DDBJ databases">
        <authorList>
            <person name="Gilroy R."/>
        </authorList>
    </citation>
    <scope>NUCLEOTIDE SEQUENCE</scope>
    <source>
        <strain evidence="10">23406</strain>
    </source>
</reference>
<evidence type="ECO:0000256" key="7">
    <source>
        <dbReference type="PIRSR" id="PIRSR006487-1"/>
    </source>
</evidence>
<proteinExistence type="inferred from homology"/>
<evidence type="ECO:0000256" key="4">
    <source>
        <dbReference type="ARBA" id="ARBA00022679"/>
    </source>
</evidence>
<evidence type="ECO:0000256" key="6">
    <source>
        <dbReference type="ARBA" id="ARBA00047665"/>
    </source>
</evidence>
<dbReference type="PANTHER" id="PTHR43757:SF2">
    <property type="entry name" value="AMINOMETHYLTRANSFERASE, MITOCHONDRIAL"/>
    <property type="match status" value="1"/>
</dbReference>
<evidence type="ECO:0000259" key="9">
    <source>
        <dbReference type="Pfam" id="PF08669"/>
    </source>
</evidence>
<reference evidence="10" key="2">
    <citation type="journal article" date="2021" name="PeerJ">
        <title>Extensive microbial diversity within the chicken gut microbiome revealed by metagenomics and culture.</title>
        <authorList>
            <person name="Gilroy R."/>
            <person name="Ravi A."/>
            <person name="Getino M."/>
            <person name="Pursley I."/>
            <person name="Horton D.L."/>
            <person name="Alikhan N.F."/>
            <person name="Baker D."/>
            <person name="Gharbi K."/>
            <person name="Hall N."/>
            <person name="Watson M."/>
            <person name="Adriaenssens E.M."/>
            <person name="Foster-Nyarko E."/>
            <person name="Jarju S."/>
            <person name="Secka A."/>
            <person name="Antonio M."/>
            <person name="Oren A."/>
            <person name="Chaudhuri R.R."/>
            <person name="La Ragione R."/>
            <person name="Hildebrand F."/>
            <person name="Pallen M.J."/>
        </authorList>
    </citation>
    <scope>NUCLEOTIDE SEQUENCE</scope>
    <source>
        <strain evidence="10">23406</strain>
    </source>
</reference>
<feature type="domain" description="Aminomethyltransferase C-terminal" evidence="9">
    <location>
        <begin position="286"/>
        <end position="349"/>
    </location>
</feature>
<dbReference type="InterPro" id="IPR013977">
    <property type="entry name" value="GcvT_C"/>
</dbReference>
<dbReference type="GO" id="GO:0006546">
    <property type="term" value="P:glycine catabolic process"/>
    <property type="evidence" value="ECO:0007669"/>
    <property type="project" value="InterPro"/>
</dbReference>
<dbReference type="PANTHER" id="PTHR43757">
    <property type="entry name" value="AMINOMETHYLTRANSFERASE"/>
    <property type="match status" value="1"/>
</dbReference>
<name>A0A9D1SY53_9FIRM</name>
<dbReference type="InterPro" id="IPR027266">
    <property type="entry name" value="TrmE/GcvT-like"/>
</dbReference>
<evidence type="ECO:0000256" key="5">
    <source>
        <dbReference type="ARBA" id="ARBA00031395"/>
    </source>
</evidence>
<dbReference type="Pfam" id="PF01571">
    <property type="entry name" value="GCV_T"/>
    <property type="match status" value="1"/>
</dbReference>
<dbReference type="Pfam" id="PF08669">
    <property type="entry name" value="GCV_T_C"/>
    <property type="match status" value="1"/>
</dbReference>
<dbReference type="Gene3D" id="3.30.70.1400">
    <property type="entry name" value="Aminomethyltransferase beta-barrel domains"/>
    <property type="match status" value="1"/>
</dbReference>
<dbReference type="EC" id="2.1.2.10" evidence="2"/>
<gene>
    <name evidence="10" type="primary">gcvT</name>
    <name evidence="10" type="ORF">IAB14_05540</name>
</gene>
<dbReference type="NCBIfam" id="NF001567">
    <property type="entry name" value="PRK00389.1"/>
    <property type="match status" value="1"/>
</dbReference>
<comment type="caution">
    <text evidence="10">The sequence shown here is derived from an EMBL/GenBank/DDBJ whole genome shotgun (WGS) entry which is preliminary data.</text>
</comment>
<dbReference type="InterPro" id="IPR006223">
    <property type="entry name" value="GcvT"/>
</dbReference>
<dbReference type="SUPFAM" id="SSF103025">
    <property type="entry name" value="Folate-binding domain"/>
    <property type="match status" value="1"/>
</dbReference>
<evidence type="ECO:0000259" key="8">
    <source>
        <dbReference type="Pfam" id="PF01571"/>
    </source>
</evidence>
<sequence length="356" mass="39015">MKTPLFELHLELGGSMVDFAGYRLPVQYASGILAEHNAVRNAAGIFDVSHMGEFVVKGKDAVLALERLLSNRFADMSAGQVRYALMLNDNGGTVDDVLVYRTGEESFFIVVNAANKAKDADWFRARLTGEVEFEDISDNVAEIALQGPKACAVMSRLIDPAELPDKYYRFRKDIEFCGARCLISRTGYTGEQGYEIYCASADAPELYRALLAAGKEDGLIPAGLGARDTLRLEAGMPLYGHELSETMPAAEAGLGFAVKTDKPEFIGKEAYLACRHEYRRCFAEATGRGIVREGAPIYSGSEQVGVCTSGTYAPTLQKSVMMLRLRVDAADKPLEAEVRGRRIPIAIVPELYRAKR</sequence>
<dbReference type="Gene3D" id="2.40.30.110">
    <property type="entry name" value="Aminomethyltransferase beta-barrel domains"/>
    <property type="match status" value="1"/>
</dbReference>
<evidence type="ECO:0000256" key="1">
    <source>
        <dbReference type="ARBA" id="ARBA00008609"/>
    </source>
</evidence>
<dbReference type="Proteomes" id="UP000886891">
    <property type="component" value="Unassembled WGS sequence"/>
</dbReference>
<accession>A0A9D1SY53</accession>
<feature type="domain" description="GCVT N-terminal" evidence="8">
    <location>
        <begin position="6"/>
        <end position="262"/>
    </location>
</feature>
<dbReference type="EMBL" id="DVOH01000040">
    <property type="protein sequence ID" value="HIV00552.1"/>
    <property type="molecule type" value="Genomic_DNA"/>
</dbReference>
<dbReference type="InterPro" id="IPR006222">
    <property type="entry name" value="GCVT_N"/>
</dbReference>
<dbReference type="PIRSF" id="PIRSF006487">
    <property type="entry name" value="GcvT"/>
    <property type="match status" value="1"/>
</dbReference>
<dbReference type="Gene3D" id="4.10.1250.10">
    <property type="entry name" value="Aminomethyltransferase fragment"/>
    <property type="match status" value="1"/>
</dbReference>